<comment type="caution">
    <text evidence="2">The sequence shown here is derived from an EMBL/GenBank/DDBJ whole genome shotgun (WGS) entry which is preliminary data.</text>
</comment>
<reference evidence="3" key="1">
    <citation type="submission" date="2017-05" db="EMBL/GenBank/DDBJ databases">
        <title>Complete and WGS of Bordetella genogroups.</title>
        <authorList>
            <person name="Spilker T."/>
            <person name="Lipuma J."/>
        </authorList>
    </citation>
    <scope>NUCLEOTIDE SEQUENCE [LARGE SCALE GENOMIC DNA]</scope>
    <source>
        <strain evidence="3">AU8856</strain>
    </source>
</reference>
<protein>
    <submittedName>
        <fullName evidence="2">Acyl-CoA synthetase</fullName>
    </submittedName>
</protein>
<feature type="domain" description="DUF4387" evidence="1">
    <location>
        <begin position="4"/>
        <end position="100"/>
    </location>
</feature>
<accession>A0A261UEK5</accession>
<evidence type="ECO:0000259" key="1">
    <source>
        <dbReference type="Pfam" id="PF14330"/>
    </source>
</evidence>
<proteinExistence type="predicted"/>
<dbReference type="EMBL" id="NEVS01000004">
    <property type="protein sequence ID" value="OZI60015.1"/>
    <property type="molecule type" value="Genomic_DNA"/>
</dbReference>
<organism evidence="2 3">
    <name type="scientific">Bordetella genomosp. 11</name>
    <dbReference type="NCBI Taxonomy" id="1416808"/>
    <lineage>
        <taxon>Bacteria</taxon>
        <taxon>Pseudomonadati</taxon>
        <taxon>Pseudomonadota</taxon>
        <taxon>Betaproteobacteria</taxon>
        <taxon>Burkholderiales</taxon>
        <taxon>Alcaligenaceae</taxon>
        <taxon>Bordetella</taxon>
    </lineage>
</organism>
<dbReference type="Proteomes" id="UP000215767">
    <property type="component" value="Unassembled WGS sequence"/>
</dbReference>
<dbReference type="OrthoDB" id="9796125at2"/>
<evidence type="ECO:0000313" key="3">
    <source>
        <dbReference type="Proteomes" id="UP000215767"/>
    </source>
</evidence>
<keyword evidence="3" id="KW-1185">Reference proteome</keyword>
<sequence length="103" mass="11382">MIKLKDIAKACKSKNAGPFELTLDIMFDSEETFEKVRRTGVITRERIASLYGVSPDDVLFTEYPPALAFKATLPRRVVSGAIGDTDVYGAQQHAPLLDLELPL</sequence>
<dbReference type="InterPro" id="IPR025496">
    <property type="entry name" value="DUF4387"/>
</dbReference>
<dbReference type="RefSeq" id="WP_094841437.1">
    <property type="nucleotide sequence ID" value="NZ_NEVS01000004.1"/>
</dbReference>
<gene>
    <name evidence="2" type="ORF">CAL28_11105</name>
</gene>
<name>A0A261UEK5_9BORD</name>
<dbReference type="Pfam" id="PF14330">
    <property type="entry name" value="DUF4387"/>
    <property type="match status" value="1"/>
</dbReference>
<dbReference type="AlphaFoldDB" id="A0A261UEK5"/>
<evidence type="ECO:0000313" key="2">
    <source>
        <dbReference type="EMBL" id="OZI60015.1"/>
    </source>
</evidence>